<gene>
    <name evidence="2" type="ORF">HMPREF9123_0459</name>
</gene>
<dbReference type="AlphaFoldDB" id="F2B9N6"/>
<accession>F2B9N6</accession>
<dbReference type="Proteomes" id="UP000004105">
    <property type="component" value="Unassembled WGS sequence"/>
</dbReference>
<evidence type="ECO:0000256" key="1">
    <source>
        <dbReference type="SAM" id="MobiDB-lite"/>
    </source>
</evidence>
<sequence>MEKRKTAAAGGGGTGGGALGHGGCPAGKNGAIIAQGQAV</sequence>
<protein>
    <submittedName>
        <fullName evidence="2">Uncharacterized protein</fullName>
    </submittedName>
</protein>
<feature type="region of interest" description="Disordered" evidence="1">
    <location>
        <begin position="1"/>
        <end position="24"/>
    </location>
</feature>
<name>F2B9N6_9NEIS</name>
<evidence type="ECO:0000313" key="2">
    <source>
        <dbReference type="EMBL" id="EGF11822.1"/>
    </source>
</evidence>
<evidence type="ECO:0000313" key="3">
    <source>
        <dbReference type="Proteomes" id="UP000004105"/>
    </source>
</evidence>
<organism evidence="2 3">
    <name type="scientific">Neisseria bacilliformis ATCC BAA-1200</name>
    <dbReference type="NCBI Taxonomy" id="888742"/>
    <lineage>
        <taxon>Bacteria</taxon>
        <taxon>Pseudomonadati</taxon>
        <taxon>Pseudomonadota</taxon>
        <taxon>Betaproteobacteria</taxon>
        <taxon>Neisseriales</taxon>
        <taxon>Neisseriaceae</taxon>
        <taxon>Neisseria</taxon>
    </lineage>
</organism>
<dbReference type="EMBL" id="AFAY01000007">
    <property type="protein sequence ID" value="EGF11822.1"/>
    <property type="molecule type" value="Genomic_DNA"/>
</dbReference>
<feature type="compositionally biased region" description="Gly residues" evidence="1">
    <location>
        <begin position="9"/>
        <end position="24"/>
    </location>
</feature>
<reference evidence="2 3" key="1">
    <citation type="submission" date="2011-02" db="EMBL/GenBank/DDBJ databases">
        <authorList>
            <person name="Muzny D."/>
            <person name="Qin X."/>
            <person name="Deng J."/>
            <person name="Jiang H."/>
            <person name="Liu Y."/>
            <person name="Qu J."/>
            <person name="Song X.-Z."/>
            <person name="Zhang L."/>
            <person name="Thornton R."/>
            <person name="Coyle M."/>
            <person name="Francisco L."/>
            <person name="Jackson L."/>
            <person name="Javaid M."/>
            <person name="Korchina V."/>
            <person name="Kovar C."/>
            <person name="Mata R."/>
            <person name="Mathew T."/>
            <person name="Ngo R."/>
            <person name="Nguyen L."/>
            <person name="Nguyen N."/>
            <person name="Okwuonu G."/>
            <person name="Ongeri F."/>
            <person name="Pham C."/>
            <person name="Simmons D."/>
            <person name="Wilczek-Boney K."/>
            <person name="Hale W."/>
            <person name="Jakkamsetti A."/>
            <person name="Pham P."/>
            <person name="Ruth R."/>
            <person name="San Lucas F."/>
            <person name="Warren J."/>
            <person name="Zhang J."/>
            <person name="Zhao Z."/>
            <person name="Zhou C."/>
            <person name="Zhu D."/>
            <person name="Lee S."/>
            <person name="Bess C."/>
            <person name="Blankenburg K."/>
            <person name="Forbes L."/>
            <person name="Fu Q."/>
            <person name="Gubbala S."/>
            <person name="Hirani K."/>
            <person name="Jayaseelan J.C."/>
            <person name="Lara F."/>
            <person name="Munidasa M."/>
            <person name="Palculict T."/>
            <person name="Patil S."/>
            <person name="Pu L.-L."/>
            <person name="Saada N."/>
            <person name="Tang L."/>
            <person name="Weissenberger G."/>
            <person name="Zhu Y."/>
            <person name="Hemphill L."/>
            <person name="Shang Y."/>
            <person name="Youmans B."/>
            <person name="Ayvaz T."/>
            <person name="Ross M."/>
            <person name="Santibanez J."/>
            <person name="Aqrawi P."/>
            <person name="Gross S."/>
            <person name="Joshi V."/>
            <person name="Fowler G."/>
            <person name="Nazareth L."/>
            <person name="Reid J."/>
            <person name="Worley K."/>
            <person name="Petrosino J."/>
            <person name="Highlander S."/>
            <person name="Gibbs R."/>
        </authorList>
    </citation>
    <scope>NUCLEOTIDE SEQUENCE [LARGE SCALE GENOMIC DNA]</scope>
    <source>
        <strain evidence="2 3">ATCC BAA-1200</strain>
    </source>
</reference>
<comment type="caution">
    <text evidence="2">The sequence shown here is derived from an EMBL/GenBank/DDBJ whole genome shotgun (WGS) entry which is preliminary data.</text>
</comment>
<proteinExistence type="predicted"/>
<keyword evidence="3" id="KW-1185">Reference proteome</keyword>
<dbReference type="HOGENOM" id="CLU_3313178_0_0_4"/>